<dbReference type="PROSITE" id="PS51257">
    <property type="entry name" value="PROKAR_LIPOPROTEIN"/>
    <property type="match status" value="1"/>
</dbReference>
<sequence length="86" mass="9326">MDGRFVTPLMRDENTSSTLISSACLVRLGRLSGRVARPTVTFVYTTEVVSSQAKVVQAGLFVQVLFATSKKYGKTPLNSTPLQSSQ</sequence>
<accession>A0A0V1FR16</accession>
<organism evidence="1 2">
    <name type="scientific">Trichinella pseudospiralis</name>
    <name type="common">Parasitic roundworm</name>
    <dbReference type="NCBI Taxonomy" id="6337"/>
    <lineage>
        <taxon>Eukaryota</taxon>
        <taxon>Metazoa</taxon>
        <taxon>Ecdysozoa</taxon>
        <taxon>Nematoda</taxon>
        <taxon>Enoplea</taxon>
        <taxon>Dorylaimia</taxon>
        <taxon>Trichinellida</taxon>
        <taxon>Trichinellidae</taxon>
        <taxon>Trichinella</taxon>
    </lineage>
</organism>
<protein>
    <submittedName>
        <fullName evidence="1">Uncharacterized protein</fullName>
    </submittedName>
</protein>
<comment type="caution">
    <text evidence="1">The sequence shown here is derived from an EMBL/GenBank/DDBJ whole genome shotgun (WGS) entry which is preliminary data.</text>
</comment>
<keyword evidence="2" id="KW-1185">Reference proteome</keyword>
<evidence type="ECO:0000313" key="1">
    <source>
        <dbReference type="EMBL" id="KRY88241.1"/>
    </source>
</evidence>
<proteinExistence type="predicted"/>
<evidence type="ECO:0000313" key="2">
    <source>
        <dbReference type="Proteomes" id="UP000054995"/>
    </source>
</evidence>
<gene>
    <name evidence="1" type="ORF">T4D_16760</name>
</gene>
<name>A0A0V1FR16_TRIPS</name>
<dbReference type="AlphaFoldDB" id="A0A0V1FR16"/>
<reference evidence="1 2" key="1">
    <citation type="submission" date="2015-01" db="EMBL/GenBank/DDBJ databases">
        <title>Evolution of Trichinella species and genotypes.</title>
        <authorList>
            <person name="Korhonen P.K."/>
            <person name="Edoardo P."/>
            <person name="Giuseppe L.R."/>
            <person name="Gasser R.B."/>
        </authorList>
    </citation>
    <scope>NUCLEOTIDE SEQUENCE [LARGE SCALE GENOMIC DNA]</scope>
    <source>
        <strain evidence="1">ISS470</strain>
    </source>
</reference>
<dbReference type="EMBL" id="JYDT01000044">
    <property type="protein sequence ID" value="KRY88241.1"/>
    <property type="molecule type" value="Genomic_DNA"/>
</dbReference>
<dbReference type="Proteomes" id="UP000054995">
    <property type="component" value="Unassembled WGS sequence"/>
</dbReference>